<protein>
    <submittedName>
        <fullName evidence="1">Uncharacterized protein</fullName>
    </submittedName>
</protein>
<evidence type="ECO:0000313" key="1">
    <source>
        <dbReference type="EMBL" id="MDV6305760.1"/>
    </source>
</evidence>
<proteinExistence type="predicted"/>
<comment type="caution">
    <text evidence="1">The sequence shown here is derived from an EMBL/GenBank/DDBJ whole genome shotgun (WGS) entry which is preliminary data.</text>
</comment>
<evidence type="ECO:0000313" key="2">
    <source>
        <dbReference type="Proteomes" id="UP001185779"/>
    </source>
</evidence>
<dbReference type="Proteomes" id="UP001185779">
    <property type="component" value="Unassembled WGS sequence"/>
</dbReference>
<keyword evidence="2" id="KW-1185">Reference proteome</keyword>
<accession>A0ABU4D7R1</accession>
<gene>
    <name evidence="1" type="ORF">R3P94_00100</name>
</gene>
<dbReference type="RefSeq" id="WP_024498565.1">
    <property type="nucleotide sequence ID" value="NZ_CP096596.1"/>
</dbReference>
<reference evidence="1 2" key="1">
    <citation type="submission" date="2023-10" db="EMBL/GenBank/DDBJ databases">
        <title>Development of a sustainable strategy for remediation of hydrocarbon-contaminated territories based on the waste exchange concept.</title>
        <authorList>
            <person name="Krivoruchko A."/>
        </authorList>
    </citation>
    <scope>NUCLEOTIDE SEQUENCE [LARGE SCALE GENOMIC DNA]</scope>
    <source>
        <strain evidence="1 2">IEGM 1266</strain>
    </source>
</reference>
<organism evidence="1 2">
    <name type="scientific">Gordonia amicalis</name>
    <dbReference type="NCBI Taxonomy" id="89053"/>
    <lineage>
        <taxon>Bacteria</taxon>
        <taxon>Bacillati</taxon>
        <taxon>Actinomycetota</taxon>
        <taxon>Actinomycetes</taxon>
        <taxon>Mycobacteriales</taxon>
        <taxon>Gordoniaceae</taxon>
        <taxon>Gordonia</taxon>
    </lineage>
</organism>
<dbReference type="EMBL" id="JAWLKI010000001">
    <property type="protein sequence ID" value="MDV6305760.1"/>
    <property type="molecule type" value="Genomic_DNA"/>
</dbReference>
<name>A0ABU4D7R1_9ACTN</name>
<sequence>MTPLGRCRIACEHEDGHPAAIIVHRLTDRVSIEVDGQVVFLTADEICCLTNTLTDVAEELL</sequence>